<feature type="non-terminal residue" evidence="2">
    <location>
        <position position="1"/>
    </location>
</feature>
<name>A0AAD7AYK2_9AGAR</name>
<dbReference type="AlphaFoldDB" id="A0AAD7AYK2"/>
<evidence type="ECO:0000259" key="1">
    <source>
        <dbReference type="Pfam" id="PF00501"/>
    </source>
</evidence>
<reference evidence="2" key="1">
    <citation type="submission" date="2023-03" db="EMBL/GenBank/DDBJ databases">
        <title>Massive genome expansion in bonnet fungi (Mycena s.s.) driven by repeated elements and novel gene families across ecological guilds.</title>
        <authorList>
            <consortium name="Lawrence Berkeley National Laboratory"/>
            <person name="Harder C.B."/>
            <person name="Miyauchi S."/>
            <person name="Viragh M."/>
            <person name="Kuo A."/>
            <person name="Thoen E."/>
            <person name="Andreopoulos B."/>
            <person name="Lu D."/>
            <person name="Skrede I."/>
            <person name="Drula E."/>
            <person name="Henrissat B."/>
            <person name="Morin E."/>
            <person name="Kohler A."/>
            <person name="Barry K."/>
            <person name="LaButti K."/>
            <person name="Morin E."/>
            <person name="Salamov A."/>
            <person name="Lipzen A."/>
            <person name="Mereny Z."/>
            <person name="Hegedus B."/>
            <person name="Baldrian P."/>
            <person name="Stursova M."/>
            <person name="Weitz H."/>
            <person name="Taylor A."/>
            <person name="Grigoriev I.V."/>
            <person name="Nagy L.G."/>
            <person name="Martin F."/>
            <person name="Kauserud H."/>
        </authorList>
    </citation>
    <scope>NUCLEOTIDE SEQUENCE</scope>
    <source>
        <strain evidence="2">9284</strain>
    </source>
</reference>
<dbReference type="EMBL" id="JARKIF010000104">
    <property type="protein sequence ID" value="KAJ7604453.1"/>
    <property type="molecule type" value="Genomic_DNA"/>
</dbReference>
<evidence type="ECO:0000313" key="2">
    <source>
        <dbReference type="EMBL" id="KAJ7604453.1"/>
    </source>
</evidence>
<keyword evidence="3" id="KW-1185">Reference proteome</keyword>
<accession>A0AAD7AYK2</accession>
<dbReference type="SUPFAM" id="SSF56801">
    <property type="entry name" value="Acetyl-CoA synthetase-like"/>
    <property type="match status" value="1"/>
</dbReference>
<dbReference type="Proteomes" id="UP001221142">
    <property type="component" value="Unassembled WGS sequence"/>
</dbReference>
<keyword evidence="2" id="KW-0436">Ligase</keyword>
<dbReference type="InterPro" id="IPR042099">
    <property type="entry name" value="ANL_N_sf"/>
</dbReference>
<evidence type="ECO:0000313" key="3">
    <source>
        <dbReference type="Proteomes" id="UP001221142"/>
    </source>
</evidence>
<dbReference type="GO" id="GO:0016874">
    <property type="term" value="F:ligase activity"/>
    <property type="evidence" value="ECO:0007669"/>
    <property type="project" value="UniProtKB-KW"/>
</dbReference>
<feature type="domain" description="AMP-dependent synthetase/ligase" evidence="1">
    <location>
        <begin position="24"/>
        <end position="202"/>
    </location>
</feature>
<dbReference type="PROSITE" id="PS00455">
    <property type="entry name" value="AMP_BINDING"/>
    <property type="match status" value="1"/>
</dbReference>
<gene>
    <name evidence="2" type="ORF">FB45DRAFT_1081098</name>
</gene>
<feature type="non-terminal residue" evidence="2">
    <location>
        <position position="203"/>
    </location>
</feature>
<protein>
    <submittedName>
        <fullName evidence="2">Amp-CoA ligase</fullName>
    </submittedName>
</protein>
<dbReference type="InterPro" id="IPR020845">
    <property type="entry name" value="AMP-binding_CS"/>
</dbReference>
<dbReference type="Pfam" id="PF00501">
    <property type="entry name" value="AMP-binding"/>
    <property type="match status" value="1"/>
</dbReference>
<dbReference type="Gene3D" id="3.40.50.12780">
    <property type="entry name" value="N-terminal domain of ligase-like"/>
    <property type="match status" value="1"/>
</dbReference>
<dbReference type="InterPro" id="IPR000873">
    <property type="entry name" value="AMP-dep_synth/lig_dom"/>
</dbReference>
<proteinExistence type="predicted"/>
<comment type="caution">
    <text evidence="2">The sequence shown here is derived from an EMBL/GenBank/DDBJ whole genome shotgun (WGS) entry which is preliminary data.</text>
</comment>
<sequence>PPLDLSLNISEIISFHIVHENKDAAYVYAHEETGQVTEISHFELARAAHRVAHILRPERRGPEGEILGIIALTDVFLYQAIVAGCIIAGIIPFPISNRNSSAAVLHLLKSTNSHRLLVTKSSLGPLLDGLVDELTMQYDLSIEEIPLQGEIYPHLGYETSAHGFMPYPRAYARPSLDDVALYLHSSGSTGFPKSIPESHRGLI</sequence>
<organism evidence="2 3">
    <name type="scientific">Roridomyces roridus</name>
    <dbReference type="NCBI Taxonomy" id="1738132"/>
    <lineage>
        <taxon>Eukaryota</taxon>
        <taxon>Fungi</taxon>
        <taxon>Dikarya</taxon>
        <taxon>Basidiomycota</taxon>
        <taxon>Agaricomycotina</taxon>
        <taxon>Agaricomycetes</taxon>
        <taxon>Agaricomycetidae</taxon>
        <taxon>Agaricales</taxon>
        <taxon>Marasmiineae</taxon>
        <taxon>Mycenaceae</taxon>
        <taxon>Roridomyces</taxon>
    </lineage>
</organism>